<accession>A0ABN8IVG6</accession>
<evidence type="ECO:0000313" key="3">
    <source>
        <dbReference type="Proteomes" id="UP000837857"/>
    </source>
</evidence>
<evidence type="ECO:0000313" key="2">
    <source>
        <dbReference type="EMBL" id="CAH2062303.1"/>
    </source>
</evidence>
<dbReference type="Pfam" id="PF18322">
    <property type="entry name" value="CLIP_1"/>
    <property type="match status" value="1"/>
</dbReference>
<sequence length="130" mass="14325">MSTYSLFIEALRPLYTLGQSVCIRAGCQSGKRRKIFSLALTSPLAAVLCQDADISFAAINKAQSLQTTTESDDDLNLDPVSEDTKSVDECIKEGGQSGVCVTYYLCDMEHKMIIEDGYTLIDSRLHHLLL</sequence>
<protein>
    <recommendedName>
        <fullName evidence="1">PPAF-2-like Clip domain-containing protein</fullName>
    </recommendedName>
</protein>
<keyword evidence="3" id="KW-1185">Reference proteome</keyword>
<organism evidence="2 3">
    <name type="scientific">Iphiclides podalirius</name>
    <name type="common">scarce swallowtail</name>
    <dbReference type="NCBI Taxonomy" id="110791"/>
    <lineage>
        <taxon>Eukaryota</taxon>
        <taxon>Metazoa</taxon>
        <taxon>Ecdysozoa</taxon>
        <taxon>Arthropoda</taxon>
        <taxon>Hexapoda</taxon>
        <taxon>Insecta</taxon>
        <taxon>Pterygota</taxon>
        <taxon>Neoptera</taxon>
        <taxon>Endopterygota</taxon>
        <taxon>Lepidoptera</taxon>
        <taxon>Glossata</taxon>
        <taxon>Ditrysia</taxon>
        <taxon>Papilionoidea</taxon>
        <taxon>Papilionidae</taxon>
        <taxon>Papilioninae</taxon>
        <taxon>Iphiclides</taxon>
    </lineage>
</organism>
<name>A0ABN8IVG6_9NEOP</name>
<dbReference type="InterPro" id="IPR041515">
    <property type="entry name" value="PPAF-2-like_Clip"/>
</dbReference>
<feature type="non-terminal residue" evidence="2">
    <location>
        <position position="130"/>
    </location>
</feature>
<proteinExistence type="predicted"/>
<dbReference type="EMBL" id="OW152841">
    <property type="protein sequence ID" value="CAH2062303.1"/>
    <property type="molecule type" value="Genomic_DNA"/>
</dbReference>
<feature type="domain" description="PPAF-2-like Clip" evidence="1">
    <location>
        <begin position="91"/>
        <end position="125"/>
    </location>
</feature>
<dbReference type="Proteomes" id="UP000837857">
    <property type="component" value="Chromosome 29"/>
</dbReference>
<gene>
    <name evidence="2" type="ORF">IPOD504_LOCUS11858</name>
</gene>
<evidence type="ECO:0000259" key="1">
    <source>
        <dbReference type="Pfam" id="PF18322"/>
    </source>
</evidence>
<reference evidence="2" key="1">
    <citation type="submission" date="2022-03" db="EMBL/GenBank/DDBJ databases">
        <authorList>
            <person name="Martin H S."/>
        </authorList>
    </citation>
    <scope>NUCLEOTIDE SEQUENCE</scope>
</reference>